<dbReference type="PROSITE" id="PS51898">
    <property type="entry name" value="TYR_RECOMBINASE"/>
    <property type="match status" value="1"/>
</dbReference>
<proteinExistence type="inferred from homology"/>
<evidence type="ECO:0000313" key="8">
    <source>
        <dbReference type="EMBL" id="MBK1621568.1"/>
    </source>
</evidence>
<dbReference type="AlphaFoldDB" id="A0A9X1B6J5"/>
<protein>
    <recommendedName>
        <fullName evidence="10">Integron integrase</fullName>
    </recommendedName>
</protein>
<dbReference type="GO" id="GO:0015074">
    <property type="term" value="P:DNA integration"/>
    <property type="evidence" value="ECO:0007669"/>
    <property type="project" value="UniProtKB-KW"/>
</dbReference>
<dbReference type="Gene3D" id="1.10.443.10">
    <property type="entry name" value="Intergrase catalytic core"/>
    <property type="match status" value="1"/>
</dbReference>
<gene>
    <name evidence="8" type="ORF">CKO42_24790</name>
</gene>
<evidence type="ECO:0000256" key="4">
    <source>
        <dbReference type="ARBA" id="ARBA00023172"/>
    </source>
</evidence>
<dbReference type="InterPro" id="IPR010998">
    <property type="entry name" value="Integrase_recombinase_N"/>
</dbReference>
<dbReference type="Proteomes" id="UP001138768">
    <property type="component" value="Unassembled WGS sequence"/>
</dbReference>
<evidence type="ECO:0000256" key="3">
    <source>
        <dbReference type="ARBA" id="ARBA00023125"/>
    </source>
</evidence>
<dbReference type="SUPFAM" id="SSF56349">
    <property type="entry name" value="DNA breaking-rejoining enzymes"/>
    <property type="match status" value="1"/>
</dbReference>
<dbReference type="InterPro" id="IPR044068">
    <property type="entry name" value="CB"/>
</dbReference>
<comment type="similarity">
    <text evidence="1">Belongs to the 'phage' integrase family.</text>
</comment>
<evidence type="ECO:0008006" key="10">
    <source>
        <dbReference type="Google" id="ProtNLM"/>
    </source>
</evidence>
<evidence type="ECO:0000256" key="2">
    <source>
        <dbReference type="ARBA" id="ARBA00022908"/>
    </source>
</evidence>
<dbReference type="Pfam" id="PF00589">
    <property type="entry name" value="Phage_integrase"/>
    <property type="match status" value="1"/>
</dbReference>
<comment type="caution">
    <text evidence="8">The sequence shown here is derived from an EMBL/GenBank/DDBJ whole genome shotgun (WGS) entry which is preliminary data.</text>
</comment>
<dbReference type="PANTHER" id="PTHR30349:SF64">
    <property type="entry name" value="PROPHAGE INTEGRASE INTD-RELATED"/>
    <property type="match status" value="1"/>
</dbReference>
<keyword evidence="4" id="KW-0233">DNA recombination</keyword>
<feature type="domain" description="Core-binding (CB)" evidence="7">
    <location>
        <begin position="147"/>
        <end position="226"/>
    </location>
</feature>
<keyword evidence="3 5" id="KW-0238">DNA-binding</keyword>
<evidence type="ECO:0000259" key="6">
    <source>
        <dbReference type="PROSITE" id="PS51898"/>
    </source>
</evidence>
<dbReference type="GO" id="GO:0003677">
    <property type="term" value="F:DNA binding"/>
    <property type="evidence" value="ECO:0007669"/>
    <property type="project" value="UniProtKB-UniRule"/>
</dbReference>
<keyword evidence="9" id="KW-1185">Reference proteome</keyword>
<dbReference type="InterPro" id="IPR013762">
    <property type="entry name" value="Integrase-like_cat_sf"/>
</dbReference>
<evidence type="ECO:0000313" key="9">
    <source>
        <dbReference type="Proteomes" id="UP001138768"/>
    </source>
</evidence>
<dbReference type="InterPro" id="IPR004107">
    <property type="entry name" value="Integrase_SAM-like_N"/>
</dbReference>
<accession>A0A9X1B6J5</accession>
<name>A0A9X1B6J5_9GAMM</name>
<dbReference type="Pfam" id="PF13495">
    <property type="entry name" value="Phage_int_SAM_4"/>
    <property type="match status" value="1"/>
</dbReference>
<dbReference type="InterPro" id="IPR011946">
    <property type="entry name" value="Integrase_integron-type"/>
</dbReference>
<evidence type="ECO:0000259" key="7">
    <source>
        <dbReference type="PROSITE" id="PS51900"/>
    </source>
</evidence>
<dbReference type="NCBIfam" id="TIGR02249">
    <property type="entry name" value="integrase_gron"/>
    <property type="match status" value="1"/>
</dbReference>
<dbReference type="PROSITE" id="PS51900">
    <property type="entry name" value="CB"/>
    <property type="match status" value="1"/>
</dbReference>
<dbReference type="EMBL" id="NRRY01000084">
    <property type="protein sequence ID" value="MBK1621568.1"/>
    <property type="molecule type" value="Genomic_DNA"/>
</dbReference>
<evidence type="ECO:0000256" key="1">
    <source>
        <dbReference type="ARBA" id="ARBA00008857"/>
    </source>
</evidence>
<reference evidence="8 9" key="1">
    <citation type="journal article" date="2020" name="Microorganisms">
        <title>Osmotic Adaptation and Compatible Solute Biosynthesis of Phototrophic Bacteria as Revealed from Genome Analyses.</title>
        <authorList>
            <person name="Imhoff J.F."/>
            <person name="Rahn T."/>
            <person name="Kunzel S."/>
            <person name="Keller A."/>
            <person name="Neulinger S.C."/>
        </authorList>
    </citation>
    <scope>NUCLEOTIDE SEQUENCE [LARGE SCALE GENOMIC DNA]</scope>
    <source>
        <strain evidence="8 9">DSM 25653</strain>
    </source>
</reference>
<organism evidence="8 9">
    <name type="scientific">Lamprobacter modestohalophilus</name>
    <dbReference type="NCBI Taxonomy" id="1064514"/>
    <lineage>
        <taxon>Bacteria</taxon>
        <taxon>Pseudomonadati</taxon>
        <taxon>Pseudomonadota</taxon>
        <taxon>Gammaproteobacteria</taxon>
        <taxon>Chromatiales</taxon>
        <taxon>Chromatiaceae</taxon>
        <taxon>Lamprobacter</taxon>
    </lineage>
</organism>
<feature type="domain" description="Tyr recombinase" evidence="6">
    <location>
        <begin position="243"/>
        <end position="457"/>
    </location>
</feature>
<dbReference type="InterPro" id="IPR050090">
    <property type="entry name" value="Tyrosine_recombinase_XerCD"/>
</dbReference>
<keyword evidence="2" id="KW-0229">DNA integration</keyword>
<dbReference type="GO" id="GO:0006310">
    <property type="term" value="P:DNA recombination"/>
    <property type="evidence" value="ECO:0007669"/>
    <property type="project" value="UniProtKB-KW"/>
</dbReference>
<dbReference type="Gene3D" id="1.10.150.130">
    <property type="match status" value="1"/>
</dbReference>
<dbReference type="InterPro" id="IPR011010">
    <property type="entry name" value="DNA_brk_join_enz"/>
</dbReference>
<dbReference type="PANTHER" id="PTHR30349">
    <property type="entry name" value="PHAGE INTEGRASE-RELATED"/>
    <property type="match status" value="1"/>
</dbReference>
<sequence length="462" mass="52434">MPSSNDQKTLQSGQSEHKKNRYLNILKSVGIPEKDHPRYVSEVETFLRVLRPSRLQDLPTKDVEAYLEELCTRTDLSDEQVRLSIGALRLLLLQLTPTPAGREIEWAAWLERRHSAIPEQTEDIANLREREMVMGSPRIAKATLTFPVLKDLSEAIQERHYSIRTEQAYLDWCHRFLVFCDKRETEEIEEHDLERFIEHLEVECGLAPKTRSAAYNAIAFFFQNVLDKPIEKLSAKKPRASSKVPMVLSRNEVRALLKEMTGVPGLMARLLYGTGMQLMECVRLRLIDVDLEKKQITVRNRKGEKDREIPLPERLCDPLSAQVEGVARQHQEDRASGIGAVTLPVAIAKEWPDAAYELGWQYLFPSGRLSRDAFSGHVGRTHLHPATLQRTLRVAGESAGIDTRISAQALRHAFASHVLESGTDIRLLQALLGHNDVATTMRYTRIMNGQKNMPVSSPLDTI</sequence>
<evidence type="ECO:0000256" key="5">
    <source>
        <dbReference type="PROSITE-ProRule" id="PRU01248"/>
    </source>
</evidence>
<dbReference type="InterPro" id="IPR002104">
    <property type="entry name" value="Integrase_catalytic"/>
</dbReference>